<dbReference type="EMBL" id="MDYQ01000467">
    <property type="protein sequence ID" value="PRP74363.1"/>
    <property type="molecule type" value="Genomic_DNA"/>
</dbReference>
<comment type="caution">
    <text evidence="2">The sequence shown here is derived from an EMBL/GenBank/DDBJ whole genome shotgun (WGS) entry which is preliminary data.</text>
</comment>
<accession>A0A2P6MRN9</accession>
<dbReference type="InParanoid" id="A0A2P6MRN9"/>
<feature type="non-terminal residue" evidence="2">
    <location>
        <position position="1"/>
    </location>
</feature>
<organism evidence="2 3">
    <name type="scientific">Planoprotostelium fungivorum</name>
    <dbReference type="NCBI Taxonomy" id="1890364"/>
    <lineage>
        <taxon>Eukaryota</taxon>
        <taxon>Amoebozoa</taxon>
        <taxon>Evosea</taxon>
        <taxon>Variosea</taxon>
        <taxon>Cavosteliida</taxon>
        <taxon>Cavosteliaceae</taxon>
        <taxon>Planoprotostelium</taxon>
    </lineage>
</organism>
<evidence type="ECO:0000313" key="2">
    <source>
        <dbReference type="EMBL" id="PRP74363.1"/>
    </source>
</evidence>
<gene>
    <name evidence="2" type="ORF">PROFUN_16259</name>
</gene>
<dbReference type="Proteomes" id="UP000241769">
    <property type="component" value="Unassembled WGS sequence"/>
</dbReference>
<feature type="region of interest" description="Disordered" evidence="1">
    <location>
        <begin position="192"/>
        <end position="238"/>
    </location>
</feature>
<evidence type="ECO:0000256" key="1">
    <source>
        <dbReference type="SAM" id="MobiDB-lite"/>
    </source>
</evidence>
<reference evidence="2 3" key="1">
    <citation type="journal article" date="2018" name="Genome Biol. Evol.">
        <title>Multiple Roots of Fruiting Body Formation in Amoebozoa.</title>
        <authorList>
            <person name="Hillmann F."/>
            <person name="Forbes G."/>
            <person name="Novohradska S."/>
            <person name="Ferling I."/>
            <person name="Riege K."/>
            <person name="Groth M."/>
            <person name="Westermann M."/>
            <person name="Marz M."/>
            <person name="Spaller T."/>
            <person name="Winckler T."/>
            <person name="Schaap P."/>
            <person name="Glockner G."/>
        </authorList>
    </citation>
    <scope>NUCLEOTIDE SEQUENCE [LARGE SCALE GENOMIC DNA]</scope>
    <source>
        <strain evidence="2 3">Jena</strain>
    </source>
</reference>
<keyword evidence="3" id="KW-1185">Reference proteome</keyword>
<sequence length="307" mass="34755">QQFIYYPKGHSPPRKNHFGGGGISPDSRFVSARVILNKEPTIATGSSLLISDKDWNLAPIWIVLHSFREILRDSPGLRWHADVLAEVDGLAREDWSSYGDEKDNIVDYEVLPLLSLCMSDGSVVQEGFGENLISSEFWRENFGGNGVPERELETCLRDLSRSKELSKSKEHFLDAKKRVRETRGNLLSTTIKNRRARDDSFSSSKPVLKEEKLTQQPTGVHHPQHRSTDGGDLYSQPKTTNREQFTRKGKISTLRNVIARGSRVQLIDGKHAGNRGTFQSWSGTVCYINIDGWPKKHAFSTDREIMF</sequence>
<protein>
    <submittedName>
        <fullName evidence="2">Uncharacterized protein</fullName>
    </submittedName>
</protein>
<evidence type="ECO:0000313" key="3">
    <source>
        <dbReference type="Proteomes" id="UP000241769"/>
    </source>
</evidence>
<proteinExistence type="predicted"/>
<name>A0A2P6MRN9_9EUKA</name>
<dbReference type="AlphaFoldDB" id="A0A2P6MRN9"/>